<evidence type="ECO:0000256" key="1">
    <source>
        <dbReference type="ARBA" id="ARBA00001933"/>
    </source>
</evidence>
<keyword evidence="3" id="KW-0663">Pyridoxal phosphate</keyword>
<dbReference type="SUPFAM" id="SSF53383">
    <property type="entry name" value="PLP-dependent transferases"/>
    <property type="match status" value="1"/>
</dbReference>
<dbReference type="Gene3D" id="3.40.640.10">
    <property type="entry name" value="Type I PLP-dependent aspartate aminotransferase-like (Major domain)"/>
    <property type="match status" value="1"/>
</dbReference>
<keyword evidence="6" id="KW-1185">Reference proteome</keyword>
<dbReference type="InterPro" id="IPR015422">
    <property type="entry name" value="PyrdxlP-dep_Trfase_small"/>
</dbReference>
<dbReference type="InterPro" id="IPR015421">
    <property type="entry name" value="PyrdxlP-dep_Trfase_major"/>
</dbReference>
<comment type="similarity">
    <text evidence="2">Belongs to the threonine aldolase family.</text>
</comment>
<evidence type="ECO:0000313" key="5">
    <source>
        <dbReference type="EMBL" id="MCR9035400.1"/>
    </source>
</evidence>
<dbReference type="RefSeq" id="WP_258498221.1">
    <property type="nucleotide sequence ID" value="NZ_JANSKA010000001.1"/>
</dbReference>
<accession>A0ABT1Z5A3</accession>
<dbReference type="EMBL" id="JANSKA010000001">
    <property type="protein sequence ID" value="MCR9035400.1"/>
    <property type="molecule type" value="Genomic_DNA"/>
</dbReference>
<dbReference type="InterPro" id="IPR001597">
    <property type="entry name" value="ArAA_b-elim_lyase/Thr_aldolase"/>
</dbReference>
<dbReference type="Gene3D" id="3.90.1150.10">
    <property type="entry name" value="Aspartate Aminotransferase, domain 1"/>
    <property type="match status" value="1"/>
</dbReference>
<dbReference type="Proteomes" id="UP001204320">
    <property type="component" value="Unassembled WGS sequence"/>
</dbReference>
<dbReference type="InterPro" id="IPR015424">
    <property type="entry name" value="PyrdxlP-dep_Trfase"/>
</dbReference>
<name>A0ABT1Z5A3_9ACTN</name>
<evidence type="ECO:0000256" key="2">
    <source>
        <dbReference type="ARBA" id="ARBA00006966"/>
    </source>
</evidence>
<comment type="caution">
    <text evidence="5">The sequence shown here is derived from an EMBL/GenBank/DDBJ whole genome shotgun (WGS) entry which is preliminary data.</text>
</comment>
<dbReference type="GO" id="GO:0008483">
    <property type="term" value="F:transaminase activity"/>
    <property type="evidence" value="ECO:0007669"/>
    <property type="project" value="UniProtKB-KW"/>
</dbReference>
<dbReference type="PANTHER" id="PTHR48097:SF5">
    <property type="entry name" value="LOW SPECIFICITY L-THREONINE ALDOLASE"/>
    <property type="match status" value="1"/>
</dbReference>
<sequence>MDAEKRLPFASDYQQGAHPRILERLAAANMEANPGYGTDAHSDHARELIRTACNAPQAEVHFLVGGTQANAVAIDALLAPWQGVVAADSGHVSIHEAGAIEACGHKVIQFPEKDGKLNAADVDAMATSWEQDENHDHMVMPGLVYISQPTEYGTLYSLDELSALRATCDAHSMKLYVDGARLAYALAAPSNNVQLSDLARLADAFYIGGTKCGALLGEAMVFPKPSTCPHFFTLMKRRGALLAKGMVAGIQFETLLDGDLYQQIGTRAVEQAGRIAQAFQTAGCELMHPQETNQVFVALDEKRYAQLSARVEMSFWEQLADGRTVVRLATSWATSDEDVDALAALLGGIVLPGN</sequence>
<protein>
    <submittedName>
        <fullName evidence="5">Aminotransferase class I/II-fold pyridoxal phosphate-dependent enzyme</fullName>
    </submittedName>
</protein>
<feature type="domain" description="Aromatic amino acid beta-eliminating lyase/threonine aldolase" evidence="4">
    <location>
        <begin position="9"/>
        <end position="301"/>
    </location>
</feature>
<evidence type="ECO:0000256" key="3">
    <source>
        <dbReference type="ARBA" id="ARBA00022898"/>
    </source>
</evidence>
<proteinExistence type="inferred from homology"/>
<reference evidence="5 6" key="1">
    <citation type="submission" date="2022-08" db="EMBL/GenBank/DDBJ databases">
        <title>Tractidigestivibacter montrealensis type strain KD21.</title>
        <authorList>
            <person name="Diop K."/>
            <person name="Richard C."/>
            <person name="Routy B."/>
        </authorList>
    </citation>
    <scope>NUCLEOTIDE SEQUENCE [LARGE SCALE GENOMIC DNA]</scope>
    <source>
        <strain evidence="5 6">KD21</strain>
    </source>
</reference>
<evidence type="ECO:0000259" key="4">
    <source>
        <dbReference type="Pfam" id="PF01212"/>
    </source>
</evidence>
<keyword evidence="5" id="KW-0808">Transferase</keyword>
<keyword evidence="5" id="KW-0032">Aminotransferase</keyword>
<evidence type="ECO:0000313" key="6">
    <source>
        <dbReference type="Proteomes" id="UP001204320"/>
    </source>
</evidence>
<organism evidence="5 6">
    <name type="scientific">Tractidigestivibacter montrealensis</name>
    <dbReference type="NCBI Taxonomy" id="2972466"/>
    <lineage>
        <taxon>Bacteria</taxon>
        <taxon>Bacillati</taxon>
        <taxon>Actinomycetota</taxon>
        <taxon>Coriobacteriia</taxon>
        <taxon>Coriobacteriales</taxon>
        <taxon>Atopobiaceae</taxon>
        <taxon>Tractidigestivibacter</taxon>
    </lineage>
</organism>
<gene>
    <name evidence="5" type="ORF">NVS32_00300</name>
</gene>
<comment type="cofactor">
    <cofactor evidence="1">
        <name>pyridoxal 5'-phosphate</name>
        <dbReference type="ChEBI" id="CHEBI:597326"/>
    </cofactor>
</comment>
<dbReference type="Pfam" id="PF01212">
    <property type="entry name" value="Beta_elim_lyase"/>
    <property type="match status" value="1"/>
</dbReference>
<dbReference type="PANTHER" id="PTHR48097">
    <property type="entry name" value="L-THREONINE ALDOLASE-RELATED"/>
    <property type="match status" value="1"/>
</dbReference>